<keyword evidence="3" id="KW-1185">Reference proteome</keyword>
<proteinExistence type="predicted"/>
<dbReference type="HOGENOM" id="CLU_069557_0_0_10"/>
<protein>
    <recommendedName>
        <fullName evidence="1">Copper-binding protein MbnP-like domain-containing protein</fullName>
    </recommendedName>
</protein>
<name>G0J840_CYCMS</name>
<dbReference type="PROSITE" id="PS51257">
    <property type="entry name" value="PROKAR_LIPOPROTEIN"/>
    <property type="match status" value="1"/>
</dbReference>
<dbReference type="Pfam" id="PF20243">
    <property type="entry name" value="MbnP"/>
    <property type="match status" value="1"/>
</dbReference>
<evidence type="ECO:0000313" key="3">
    <source>
        <dbReference type="Proteomes" id="UP000001635"/>
    </source>
</evidence>
<dbReference type="eggNOG" id="ENOG502ZA37">
    <property type="taxonomic scope" value="Bacteria"/>
</dbReference>
<gene>
    <name evidence="2" type="ordered locus">Cycma_4116</name>
</gene>
<accession>G0J840</accession>
<dbReference type="AlphaFoldDB" id="G0J840"/>
<dbReference type="Proteomes" id="UP000001635">
    <property type="component" value="Chromosome"/>
</dbReference>
<dbReference type="KEGG" id="cmr:Cycma_4116"/>
<dbReference type="RefSeq" id="WP_014022104.1">
    <property type="nucleotide sequence ID" value="NC_015914.1"/>
</dbReference>
<organism evidence="2 3">
    <name type="scientific">Cyclobacterium marinum (strain ATCC 25205 / DSM 745 / LMG 13164 / NCIMB 1802)</name>
    <name type="common">Flectobacillus marinus</name>
    <dbReference type="NCBI Taxonomy" id="880070"/>
    <lineage>
        <taxon>Bacteria</taxon>
        <taxon>Pseudomonadati</taxon>
        <taxon>Bacteroidota</taxon>
        <taxon>Cytophagia</taxon>
        <taxon>Cytophagales</taxon>
        <taxon>Cyclobacteriaceae</taxon>
        <taxon>Cyclobacterium</taxon>
    </lineage>
</organism>
<evidence type="ECO:0000313" key="2">
    <source>
        <dbReference type="EMBL" id="AEL27820.1"/>
    </source>
</evidence>
<reference evidence="3" key="1">
    <citation type="submission" date="2011-07" db="EMBL/GenBank/DDBJ databases">
        <title>The complete genome of Cyclobacterium marinum DSM 745.</title>
        <authorList>
            <person name="Lucas S."/>
            <person name="Han J."/>
            <person name="Lapidus A."/>
            <person name="Bruce D."/>
            <person name="Goodwin L."/>
            <person name="Pitluck S."/>
            <person name="Peters L."/>
            <person name="Kyrpides N."/>
            <person name="Mavromatis K."/>
            <person name="Ivanova N."/>
            <person name="Ovchinnikova G."/>
            <person name="Chertkov O."/>
            <person name="Detter J.C."/>
            <person name="Tapia R."/>
            <person name="Han C."/>
            <person name="Land M."/>
            <person name="Hauser L."/>
            <person name="Markowitz V."/>
            <person name="Cheng J.-F."/>
            <person name="Hugenholtz P."/>
            <person name="Woyke T."/>
            <person name="Wu D."/>
            <person name="Tindall B."/>
            <person name="Schuetze A."/>
            <person name="Brambilla E."/>
            <person name="Klenk H.-P."/>
            <person name="Eisen J.A."/>
        </authorList>
    </citation>
    <scope>NUCLEOTIDE SEQUENCE [LARGE SCALE GENOMIC DNA]</scope>
    <source>
        <strain evidence="3">ATCC 25205 / DSM 745 / LMG 13164 / NCIMB 1802</strain>
    </source>
</reference>
<sequence>MKKYLAIGSLVLASVSCTETEVEYIEKEVEMATAGETTLVLDARYGDADFELNKAMDYKFVDGGEEVDLKYEFSNLRYWVSNVILVNEDGEEFLVPDSHYLVEETNEIPIQEGSYNKVYPAKKREEIELSGIPVGNYSGVKFSIGVAPEYNDNLSLQSGELNPLNGMSKSSWHWHTSYIFTSISGEMEVFIDEPESKSFIWEVGSNDYYIQKEVQFESPITISSKTNSTINLEYDVEKSLEIDAPWENSFIGASTPELMEKLTNNHIAAISLVSAEFELK</sequence>
<dbReference type="OrthoDB" id="1422031at2"/>
<dbReference type="EMBL" id="CP002955">
    <property type="protein sequence ID" value="AEL27820.1"/>
    <property type="molecule type" value="Genomic_DNA"/>
</dbReference>
<dbReference type="STRING" id="880070.Cycma_4116"/>
<evidence type="ECO:0000259" key="1">
    <source>
        <dbReference type="Pfam" id="PF20243"/>
    </source>
</evidence>
<dbReference type="InterPro" id="IPR046863">
    <property type="entry name" value="MbnP-like_dom"/>
</dbReference>
<feature type="domain" description="Copper-binding protein MbnP-like" evidence="1">
    <location>
        <begin position="36"/>
        <end position="240"/>
    </location>
</feature>